<dbReference type="SMART" id="SM00387">
    <property type="entry name" value="HATPase_c"/>
    <property type="match status" value="1"/>
</dbReference>
<dbReference type="InterPro" id="IPR003594">
    <property type="entry name" value="HATPase_dom"/>
</dbReference>
<comment type="catalytic activity">
    <reaction evidence="1">
        <text>ATP + protein L-histidine = ADP + protein N-phospho-L-histidine.</text>
        <dbReference type="EC" id="2.7.13.3"/>
    </reaction>
</comment>
<evidence type="ECO:0000256" key="2">
    <source>
        <dbReference type="ARBA" id="ARBA00012438"/>
    </source>
</evidence>
<protein>
    <recommendedName>
        <fullName evidence="2">histidine kinase</fullName>
        <ecNumber evidence="2">2.7.13.3</ecNumber>
    </recommendedName>
</protein>
<dbReference type="EMBL" id="PCTI01000008">
    <property type="protein sequence ID" value="PIP69214.1"/>
    <property type="molecule type" value="Genomic_DNA"/>
</dbReference>
<evidence type="ECO:0000256" key="3">
    <source>
        <dbReference type="ARBA" id="ARBA00022553"/>
    </source>
</evidence>
<dbReference type="PANTHER" id="PTHR45453:SF1">
    <property type="entry name" value="PHOSPHATE REGULON SENSOR PROTEIN PHOR"/>
    <property type="match status" value="1"/>
</dbReference>
<dbReference type="SMART" id="SM00091">
    <property type="entry name" value="PAS"/>
    <property type="match status" value="1"/>
</dbReference>
<keyword evidence="4" id="KW-0808">Transferase</keyword>
<keyword evidence="3" id="KW-0597">Phosphoprotein</keyword>
<dbReference type="Gene3D" id="3.30.565.10">
    <property type="entry name" value="Histidine kinase-like ATPase, C-terminal domain"/>
    <property type="match status" value="1"/>
</dbReference>
<evidence type="ECO:0000313" key="10">
    <source>
        <dbReference type="EMBL" id="PIP69214.1"/>
    </source>
</evidence>
<dbReference type="InterPro" id="IPR036890">
    <property type="entry name" value="HATPase_C_sf"/>
</dbReference>
<keyword evidence="7" id="KW-0472">Membrane</keyword>
<proteinExistence type="predicted"/>
<gene>
    <name evidence="10" type="ORF">COW91_00480</name>
</gene>
<dbReference type="Pfam" id="PF00512">
    <property type="entry name" value="HisKA"/>
    <property type="match status" value="1"/>
</dbReference>
<comment type="caution">
    <text evidence="10">The sequence shown here is derived from an EMBL/GenBank/DDBJ whole genome shotgun (WGS) entry which is preliminary data.</text>
</comment>
<reference evidence="10 11" key="1">
    <citation type="submission" date="2017-09" db="EMBL/GenBank/DDBJ databases">
        <title>Depth-based differentiation of microbial function through sediment-hosted aquifers and enrichment of novel symbionts in the deep terrestrial subsurface.</title>
        <authorList>
            <person name="Probst A.J."/>
            <person name="Ladd B."/>
            <person name="Jarett J.K."/>
            <person name="Geller-Mcgrath D.E."/>
            <person name="Sieber C.M."/>
            <person name="Emerson J.B."/>
            <person name="Anantharaman K."/>
            <person name="Thomas B.C."/>
            <person name="Malmstrom R."/>
            <person name="Stieglmeier M."/>
            <person name="Klingl A."/>
            <person name="Woyke T."/>
            <person name="Ryan C.M."/>
            <person name="Banfield J.F."/>
        </authorList>
    </citation>
    <scope>NUCLEOTIDE SEQUENCE [LARGE SCALE GENOMIC DNA]</scope>
    <source>
        <strain evidence="10">CG22_combo_CG10-13_8_21_14_all_32_8</strain>
    </source>
</reference>
<accession>A0A2H0CH39</accession>
<dbReference type="FunFam" id="3.30.565.10:FF:000006">
    <property type="entry name" value="Sensor histidine kinase WalK"/>
    <property type="match status" value="1"/>
</dbReference>
<name>A0A2H0CH39_9BACT</name>
<feature type="domain" description="Histidine kinase" evidence="8">
    <location>
        <begin position="156"/>
        <end position="372"/>
    </location>
</feature>
<evidence type="ECO:0000313" key="11">
    <source>
        <dbReference type="Proteomes" id="UP000229176"/>
    </source>
</evidence>
<dbReference type="GO" id="GO:0004721">
    <property type="term" value="F:phosphoprotein phosphatase activity"/>
    <property type="evidence" value="ECO:0007669"/>
    <property type="project" value="TreeGrafter"/>
</dbReference>
<evidence type="ECO:0000256" key="7">
    <source>
        <dbReference type="ARBA" id="ARBA00023136"/>
    </source>
</evidence>
<dbReference type="PANTHER" id="PTHR45453">
    <property type="entry name" value="PHOSPHATE REGULON SENSOR PROTEIN PHOR"/>
    <property type="match status" value="1"/>
</dbReference>
<dbReference type="CDD" id="cd00075">
    <property type="entry name" value="HATPase"/>
    <property type="match status" value="1"/>
</dbReference>
<dbReference type="AlphaFoldDB" id="A0A2H0CH39"/>
<dbReference type="PROSITE" id="PS50109">
    <property type="entry name" value="HIS_KIN"/>
    <property type="match status" value="1"/>
</dbReference>
<dbReference type="InterPro" id="IPR000014">
    <property type="entry name" value="PAS"/>
</dbReference>
<dbReference type="Pfam" id="PF02518">
    <property type="entry name" value="HATPase_c"/>
    <property type="match status" value="1"/>
</dbReference>
<dbReference type="InterPro" id="IPR035965">
    <property type="entry name" value="PAS-like_dom_sf"/>
</dbReference>
<dbReference type="Gene3D" id="3.30.450.20">
    <property type="entry name" value="PAS domain"/>
    <property type="match status" value="1"/>
</dbReference>
<dbReference type="GO" id="GO:0016036">
    <property type="term" value="P:cellular response to phosphate starvation"/>
    <property type="evidence" value="ECO:0007669"/>
    <property type="project" value="TreeGrafter"/>
</dbReference>
<keyword evidence="6" id="KW-0902">Two-component regulatory system</keyword>
<organism evidence="10 11">
    <name type="scientific">Candidatus Nomurabacteria bacterium CG22_combo_CG10-13_8_21_14_all_32_8</name>
    <dbReference type="NCBI Taxonomy" id="1974732"/>
    <lineage>
        <taxon>Bacteria</taxon>
        <taxon>Candidatus Nomuraibacteriota</taxon>
    </lineage>
</organism>
<feature type="domain" description="PAS" evidence="9">
    <location>
        <begin position="16"/>
        <end position="64"/>
    </location>
</feature>
<dbReference type="SUPFAM" id="SSF55874">
    <property type="entry name" value="ATPase domain of HSP90 chaperone/DNA topoisomerase II/histidine kinase"/>
    <property type="match status" value="1"/>
</dbReference>
<dbReference type="SUPFAM" id="SSF47384">
    <property type="entry name" value="Homodimeric domain of signal transducing histidine kinase"/>
    <property type="match status" value="1"/>
</dbReference>
<dbReference type="CDD" id="cd00130">
    <property type="entry name" value="PAS"/>
    <property type="match status" value="1"/>
</dbReference>
<dbReference type="SMART" id="SM00388">
    <property type="entry name" value="HisKA"/>
    <property type="match status" value="1"/>
</dbReference>
<dbReference type="PRINTS" id="PR00344">
    <property type="entry name" value="BCTRLSENSOR"/>
</dbReference>
<dbReference type="GO" id="GO:0000155">
    <property type="term" value="F:phosphorelay sensor kinase activity"/>
    <property type="evidence" value="ECO:0007669"/>
    <property type="project" value="InterPro"/>
</dbReference>
<evidence type="ECO:0000256" key="4">
    <source>
        <dbReference type="ARBA" id="ARBA00022679"/>
    </source>
</evidence>
<dbReference type="SUPFAM" id="SSF55785">
    <property type="entry name" value="PYP-like sensor domain (PAS domain)"/>
    <property type="match status" value="1"/>
</dbReference>
<dbReference type="NCBIfam" id="TIGR00229">
    <property type="entry name" value="sensory_box"/>
    <property type="match status" value="1"/>
</dbReference>
<dbReference type="GO" id="GO:0005886">
    <property type="term" value="C:plasma membrane"/>
    <property type="evidence" value="ECO:0007669"/>
    <property type="project" value="TreeGrafter"/>
</dbReference>
<evidence type="ECO:0000256" key="5">
    <source>
        <dbReference type="ARBA" id="ARBA00022777"/>
    </source>
</evidence>
<dbReference type="CDD" id="cd00082">
    <property type="entry name" value="HisKA"/>
    <property type="match status" value="1"/>
</dbReference>
<dbReference type="InterPro" id="IPR036097">
    <property type="entry name" value="HisK_dim/P_sf"/>
</dbReference>
<evidence type="ECO:0000256" key="1">
    <source>
        <dbReference type="ARBA" id="ARBA00000085"/>
    </source>
</evidence>
<dbReference type="InterPro" id="IPR003661">
    <property type="entry name" value="HisK_dim/P_dom"/>
</dbReference>
<dbReference type="InterPro" id="IPR005467">
    <property type="entry name" value="His_kinase_dom"/>
</dbReference>
<sequence length="375" mass="42271">MTKKFKNKIENKLKESEERYRRLFESAHDGILILDSDTGQITDVNPFLINLLGYSKGEFLDKKLWEVGAFRNMKAAKDVFKILQKDGYVRYEDLPLETKDGKSIAVEFVSNSYMAGGTLVIQCNIQDITERKKIDLIKESKRLLEEEKLRVESISDAAHELRTPLAIMKGNVDLAMHHRGKSPKSALKAVDNEIKHLSNVLSDLSLITSKAWELKNRIVYKKINLRSLITSVVTRSKVLAFNKNISISSVKIPNITILGDKEYLEKMLINLIKNSIIYGNKNGRTVINVKQSERFIIINVIDDGIGISEEDLPHVFERFYRADKCYRSNGNSIGLGLAIVKWVAEIHSGTVSAESKGEGKGSIFSVSLPIKTANK</sequence>
<keyword evidence="5" id="KW-0418">Kinase</keyword>
<dbReference type="PROSITE" id="PS50112">
    <property type="entry name" value="PAS"/>
    <property type="match status" value="1"/>
</dbReference>
<dbReference type="EC" id="2.7.13.3" evidence="2"/>
<dbReference type="Pfam" id="PF13188">
    <property type="entry name" value="PAS_8"/>
    <property type="match status" value="1"/>
</dbReference>
<dbReference type="Gene3D" id="1.10.287.130">
    <property type="match status" value="1"/>
</dbReference>
<dbReference type="InterPro" id="IPR004358">
    <property type="entry name" value="Sig_transdc_His_kin-like_C"/>
</dbReference>
<evidence type="ECO:0000259" key="8">
    <source>
        <dbReference type="PROSITE" id="PS50109"/>
    </source>
</evidence>
<evidence type="ECO:0000256" key="6">
    <source>
        <dbReference type="ARBA" id="ARBA00023012"/>
    </source>
</evidence>
<evidence type="ECO:0000259" key="9">
    <source>
        <dbReference type="PROSITE" id="PS50112"/>
    </source>
</evidence>
<dbReference type="Proteomes" id="UP000229176">
    <property type="component" value="Unassembled WGS sequence"/>
</dbReference>
<dbReference type="InterPro" id="IPR050351">
    <property type="entry name" value="BphY/WalK/GraS-like"/>
</dbReference>